<organism evidence="1 2">
    <name type="scientific">Fusarium decemcellulare</name>
    <dbReference type="NCBI Taxonomy" id="57161"/>
    <lineage>
        <taxon>Eukaryota</taxon>
        <taxon>Fungi</taxon>
        <taxon>Dikarya</taxon>
        <taxon>Ascomycota</taxon>
        <taxon>Pezizomycotina</taxon>
        <taxon>Sordariomycetes</taxon>
        <taxon>Hypocreomycetidae</taxon>
        <taxon>Hypocreales</taxon>
        <taxon>Nectriaceae</taxon>
        <taxon>Fusarium</taxon>
        <taxon>Fusarium decemcellulare species complex</taxon>
    </lineage>
</organism>
<keyword evidence="2" id="KW-1185">Reference proteome</keyword>
<reference evidence="1" key="1">
    <citation type="submission" date="2022-08" db="EMBL/GenBank/DDBJ databases">
        <title>Genome Sequence of Fusarium decemcellulare.</title>
        <authorList>
            <person name="Buettner E."/>
        </authorList>
    </citation>
    <scope>NUCLEOTIDE SEQUENCE</scope>
    <source>
        <strain evidence="1">Babe19</strain>
    </source>
</reference>
<evidence type="ECO:0000313" key="2">
    <source>
        <dbReference type="Proteomes" id="UP001148629"/>
    </source>
</evidence>
<protein>
    <submittedName>
        <fullName evidence="1">Uncharacterized protein</fullName>
    </submittedName>
</protein>
<accession>A0ACC1RET4</accession>
<dbReference type="Proteomes" id="UP001148629">
    <property type="component" value="Unassembled WGS sequence"/>
</dbReference>
<evidence type="ECO:0000313" key="1">
    <source>
        <dbReference type="EMBL" id="KAJ3515189.1"/>
    </source>
</evidence>
<dbReference type="EMBL" id="JANRMS010003779">
    <property type="protein sequence ID" value="KAJ3515189.1"/>
    <property type="molecule type" value="Genomic_DNA"/>
</dbReference>
<comment type="caution">
    <text evidence="1">The sequence shown here is derived from an EMBL/GenBank/DDBJ whole genome shotgun (WGS) entry which is preliminary data.</text>
</comment>
<proteinExistence type="predicted"/>
<name>A0ACC1RET4_9HYPO</name>
<sequence>MRDSNCASILVMYRRVEAITFTLMLVCPKPPTHMARGNSSGLAPSPTQKSLNLRCGLGRTDCGRRNDTDTGTPSGVKTGKTENGDGLLDDLPYAALAARAMAFSFTDGTCRFHCRRQTADTVTRGKPYFRIWAETPERPSTTTAPTTTP</sequence>
<gene>
    <name evidence="1" type="ORF">NM208_g14995</name>
</gene>